<reference evidence="2" key="1">
    <citation type="submission" date="2021-01" db="EMBL/GenBank/DDBJ databases">
        <authorList>
            <person name="Corre E."/>
            <person name="Pelletier E."/>
            <person name="Niang G."/>
            <person name="Scheremetjew M."/>
            <person name="Finn R."/>
            <person name="Kale V."/>
            <person name="Holt S."/>
            <person name="Cochrane G."/>
            <person name="Meng A."/>
            <person name="Brown T."/>
            <person name="Cohen L."/>
        </authorList>
    </citation>
    <scope>NUCLEOTIDE SEQUENCE</scope>
    <source>
        <strain evidence="2">RCC856</strain>
    </source>
</reference>
<evidence type="ECO:0000256" key="1">
    <source>
        <dbReference type="SAM" id="MobiDB-lite"/>
    </source>
</evidence>
<accession>A0A7S2Z7V5</accession>
<proteinExistence type="predicted"/>
<name>A0A7S2Z7V5_9CHLO</name>
<organism evidence="2">
    <name type="scientific">Chloropicon laureae</name>
    <dbReference type="NCBI Taxonomy" id="464258"/>
    <lineage>
        <taxon>Eukaryota</taxon>
        <taxon>Viridiplantae</taxon>
        <taxon>Chlorophyta</taxon>
        <taxon>Chloropicophyceae</taxon>
        <taxon>Chloropicales</taxon>
        <taxon>Chloropicaceae</taxon>
        <taxon>Chloropicon</taxon>
    </lineage>
</organism>
<feature type="compositionally biased region" description="Polar residues" evidence="1">
    <location>
        <begin position="222"/>
        <end position="234"/>
    </location>
</feature>
<evidence type="ECO:0000313" key="2">
    <source>
        <dbReference type="EMBL" id="CAE0025337.1"/>
    </source>
</evidence>
<sequence length="249" mass="27617">MCAIVADFLKDIEFLVGPNGVIAGDKLRFQLYGPKAMDGIHYENMVEVSGEKGGKQGAKCNYQLKAKQSKLYKTRGIYNMKPFRPKSVNDNRSLLFARNQHFCGAFGQYPENGSVSFCFAHPKSSGESTFVTKLFMPEGTDEQKRDTMATVYSVSFCDNNRPGVETGLPLCYLRRKDKHEVSIDRTPRRLGGGGSYENPILEEAVKKEFRFEQRPGGRSFSRGPTGSTPGSQRGASCCRRPATQSTSPP</sequence>
<dbReference type="EMBL" id="HBHU01011309">
    <property type="protein sequence ID" value="CAE0025337.1"/>
    <property type="molecule type" value="Transcribed_RNA"/>
</dbReference>
<feature type="region of interest" description="Disordered" evidence="1">
    <location>
        <begin position="211"/>
        <end position="249"/>
    </location>
</feature>
<dbReference type="AlphaFoldDB" id="A0A7S2Z7V5"/>
<protein>
    <submittedName>
        <fullName evidence="2">Uncharacterized protein</fullName>
    </submittedName>
</protein>
<gene>
    <name evidence="2" type="ORF">CLAU1311_LOCUS7380</name>
</gene>